<dbReference type="RefSeq" id="WP_013734394.1">
    <property type="nucleotide sequence ID" value="NZ_LMWI01000002.1"/>
</dbReference>
<organism evidence="3 4">
    <name type="scientific">Micromonospora maris</name>
    <dbReference type="NCBI Taxonomy" id="1003110"/>
    <lineage>
        <taxon>Bacteria</taxon>
        <taxon>Bacillati</taxon>
        <taxon>Actinomycetota</taxon>
        <taxon>Actinomycetes</taxon>
        <taxon>Micromonosporales</taxon>
        <taxon>Micromonosporaceae</taxon>
        <taxon>Micromonospora</taxon>
    </lineage>
</organism>
<protein>
    <recommendedName>
        <fullName evidence="5">Carboxypeptidase regulatory-like domain-containing protein</fullName>
    </recommendedName>
</protein>
<evidence type="ECO:0000256" key="2">
    <source>
        <dbReference type="SAM" id="SignalP"/>
    </source>
</evidence>
<keyword evidence="4" id="KW-1185">Reference proteome</keyword>
<dbReference type="Gene3D" id="2.60.40.1120">
    <property type="entry name" value="Carboxypeptidase-like, regulatory domain"/>
    <property type="match status" value="1"/>
</dbReference>
<gene>
    <name evidence="3" type="ORF">ADL17_18385</name>
</gene>
<keyword evidence="2" id="KW-0732">Signal</keyword>
<comment type="caution">
    <text evidence="3">The sequence shown here is derived from an EMBL/GenBank/DDBJ whole genome shotgun (WGS) entry which is preliminary data.</text>
</comment>
<accession>A0A9X0LCI5</accession>
<name>A0A9X0LCI5_9ACTN</name>
<dbReference type="SUPFAM" id="SSF49452">
    <property type="entry name" value="Starch-binding domain-like"/>
    <property type="match status" value="1"/>
</dbReference>
<dbReference type="GO" id="GO:0030246">
    <property type="term" value="F:carbohydrate binding"/>
    <property type="evidence" value="ECO:0007669"/>
    <property type="project" value="InterPro"/>
</dbReference>
<feature type="chain" id="PRO_5040821392" description="Carboxypeptidase regulatory-like domain-containing protein" evidence="2">
    <location>
        <begin position="28"/>
        <end position="373"/>
    </location>
</feature>
<sequence length="373" mass="38457">MSLSRPAVAFTALALLIGLGHPLPAAATQPASAVPGGQPASALPGSRPASAGLGGQHVAAGKPGTAGTGEVRTVVRDAVTGAAARACLNLVPADRDPLTVVGLGEVQQGRSGGCSDLDGGPVVSTDVAPGRYHLLARPYDSARYGAQWVGPHGGTGQRERAAIIHVRPGRVVTTPRVRLDPPGTVTGRVTRVADGTPVSAAAVLLLPEIQHPKYGSQGVLTDDDGRYTMTGLGPYRWPLYFSGYGLASQWSGATADRLRATTVRVRAGATVTADTALTAGTVVSGTITTAEMPFYSQVVAFHARTGEVVGVADAAENYLLRLLPGQRVLLRCDCVYTPSRWYPNAAGIDDARTLRVRNAPVTAHFDLTGPAAP</sequence>
<proteinExistence type="predicted"/>
<dbReference type="EMBL" id="LMWI01000002">
    <property type="protein sequence ID" value="KUJ45085.1"/>
    <property type="molecule type" value="Genomic_DNA"/>
</dbReference>
<evidence type="ECO:0000256" key="1">
    <source>
        <dbReference type="SAM" id="MobiDB-lite"/>
    </source>
</evidence>
<evidence type="ECO:0000313" key="3">
    <source>
        <dbReference type="EMBL" id="KUJ45085.1"/>
    </source>
</evidence>
<dbReference type="Pfam" id="PF13620">
    <property type="entry name" value="CarboxypepD_reg"/>
    <property type="match status" value="1"/>
</dbReference>
<feature type="region of interest" description="Disordered" evidence="1">
    <location>
        <begin position="27"/>
        <end position="68"/>
    </location>
</feature>
<dbReference type="Proteomes" id="UP000053246">
    <property type="component" value="Unassembled WGS sequence"/>
</dbReference>
<dbReference type="InterPro" id="IPR013784">
    <property type="entry name" value="Carb-bd-like_fold"/>
</dbReference>
<evidence type="ECO:0000313" key="4">
    <source>
        <dbReference type="Proteomes" id="UP000053246"/>
    </source>
</evidence>
<dbReference type="AlphaFoldDB" id="A0A9X0LCI5"/>
<feature type="signal peptide" evidence="2">
    <location>
        <begin position="1"/>
        <end position="27"/>
    </location>
</feature>
<evidence type="ECO:0008006" key="5">
    <source>
        <dbReference type="Google" id="ProtNLM"/>
    </source>
</evidence>
<reference evidence="3 4" key="1">
    <citation type="submission" date="2015-10" db="EMBL/GenBank/DDBJ databases">
        <authorList>
            <person name="Ju K.-S."/>
            <person name="Doroghazi J.R."/>
            <person name="Metcalf W.W."/>
        </authorList>
    </citation>
    <scope>NUCLEOTIDE SEQUENCE [LARGE SCALE GENOMIC DNA]</scope>
    <source>
        <strain evidence="3 4">NRRL B-24793</strain>
    </source>
</reference>